<keyword evidence="3" id="KW-1185">Reference proteome</keyword>
<sequence length="339" mass="35907">MAPLESDAFFAACFRNLKEKPNVDFDKVAEETGMSVGGSKNKFRDLMKKLGVGEAGNKTDTEKKPAAKAKAKATEKAPKKTGTKRKAPAKKVEVPPTSDAEDEVEVQQSDAAEDGSEHSQPESPKKKQKTTKAAPALKKITKATKKPEAKPISPDSSEPSSNESSGESDIEMQPAPPRPGKKEPKPAATKKGTAKKVDKKKGAEVDDSASEPEPKKPVKEAPKKTTAPKGKAKTAKAKQVAEVEKEEDETKDDEGSGVEAAPKTKGKTHSRKPSKSTKDTEVKVNVPARAAPTEDAIEEEKAEDGAEAEVDEGVGDTVNEGNGEDTIELNTGVGEVSET</sequence>
<evidence type="ECO:0000313" key="3">
    <source>
        <dbReference type="Proteomes" id="UP001309876"/>
    </source>
</evidence>
<evidence type="ECO:0000256" key="1">
    <source>
        <dbReference type="SAM" id="MobiDB-lite"/>
    </source>
</evidence>
<feature type="compositionally biased region" description="Low complexity" evidence="1">
    <location>
        <begin position="150"/>
        <end position="167"/>
    </location>
</feature>
<dbReference type="AlphaFoldDB" id="A0AAN7Y9I2"/>
<feature type="compositionally biased region" description="Basic residues" evidence="1">
    <location>
        <begin position="264"/>
        <end position="275"/>
    </location>
</feature>
<feature type="compositionally biased region" description="Basic and acidic residues" evidence="1">
    <location>
        <begin position="115"/>
        <end position="125"/>
    </location>
</feature>
<evidence type="ECO:0000313" key="2">
    <source>
        <dbReference type="EMBL" id="KAK5083139.1"/>
    </source>
</evidence>
<accession>A0AAN7Y9I2</accession>
<feature type="region of interest" description="Disordered" evidence="1">
    <location>
        <begin position="52"/>
        <end position="339"/>
    </location>
</feature>
<feature type="compositionally biased region" description="Basic residues" evidence="1">
    <location>
        <begin position="79"/>
        <end position="89"/>
    </location>
</feature>
<gene>
    <name evidence="2" type="ORF">LTR05_007022</name>
</gene>
<proteinExistence type="predicted"/>
<reference evidence="2 3" key="1">
    <citation type="submission" date="2023-08" db="EMBL/GenBank/DDBJ databases">
        <title>Black Yeasts Isolated from many extreme environments.</title>
        <authorList>
            <person name="Coleine C."/>
            <person name="Stajich J.E."/>
            <person name="Selbmann L."/>
        </authorList>
    </citation>
    <scope>NUCLEOTIDE SEQUENCE [LARGE SCALE GENOMIC DNA]</scope>
    <source>
        <strain evidence="2 3">CCFEE 5910</strain>
    </source>
</reference>
<feature type="compositionally biased region" description="Basic and acidic residues" evidence="1">
    <location>
        <begin position="212"/>
        <end position="223"/>
    </location>
</feature>
<dbReference type="Proteomes" id="UP001309876">
    <property type="component" value="Unassembled WGS sequence"/>
</dbReference>
<name>A0AAN7Y9I2_9EURO</name>
<comment type="caution">
    <text evidence="2">The sequence shown here is derived from an EMBL/GenBank/DDBJ whole genome shotgun (WGS) entry which is preliminary data.</text>
</comment>
<feature type="compositionally biased region" description="Acidic residues" evidence="1">
    <location>
        <begin position="295"/>
        <end position="314"/>
    </location>
</feature>
<feature type="compositionally biased region" description="Acidic residues" evidence="1">
    <location>
        <begin position="244"/>
        <end position="256"/>
    </location>
</feature>
<dbReference type="EMBL" id="JAVRRJ010000007">
    <property type="protein sequence ID" value="KAK5083139.1"/>
    <property type="molecule type" value="Genomic_DNA"/>
</dbReference>
<protein>
    <submittedName>
        <fullName evidence="2">Uncharacterized protein</fullName>
    </submittedName>
</protein>
<organism evidence="2 3">
    <name type="scientific">Lithohypha guttulata</name>
    <dbReference type="NCBI Taxonomy" id="1690604"/>
    <lineage>
        <taxon>Eukaryota</taxon>
        <taxon>Fungi</taxon>
        <taxon>Dikarya</taxon>
        <taxon>Ascomycota</taxon>
        <taxon>Pezizomycotina</taxon>
        <taxon>Eurotiomycetes</taxon>
        <taxon>Chaetothyriomycetidae</taxon>
        <taxon>Chaetothyriales</taxon>
        <taxon>Trichomeriaceae</taxon>
        <taxon>Lithohypha</taxon>
    </lineage>
</organism>